<sequence length="93" mass="10916">MANNKSAVKRIKINERNRLVNRTYKGNVKSIIKVYLDNLKTYELSKTDENKNKVDESLKLAYSRIDKATKRNVFHKNKAARKKSQLANYLKMI</sequence>
<dbReference type="GO" id="GO:0006412">
    <property type="term" value="P:translation"/>
    <property type="evidence" value="ECO:0007669"/>
    <property type="project" value="UniProtKB-UniRule"/>
</dbReference>
<dbReference type="GO" id="GO:0003735">
    <property type="term" value="F:structural constituent of ribosome"/>
    <property type="evidence" value="ECO:0007669"/>
    <property type="project" value="InterPro"/>
</dbReference>
<keyword evidence="7" id="KW-0150">Chloroplast</keyword>
<evidence type="ECO:0000256" key="6">
    <source>
        <dbReference type="HAMAP-Rule" id="MF_00500"/>
    </source>
</evidence>
<dbReference type="GO" id="GO:0070181">
    <property type="term" value="F:small ribosomal subunit rRNA binding"/>
    <property type="evidence" value="ECO:0007669"/>
    <property type="project" value="TreeGrafter"/>
</dbReference>
<dbReference type="GO" id="GO:0015935">
    <property type="term" value="C:small ribosomal subunit"/>
    <property type="evidence" value="ECO:0007669"/>
    <property type="project" value="TreeGrafter"/>
</dbReference>
<dbReference type="EMBL" id="AP014625">
    <property type="protein sequence ID" value="BAS19041.1"/>
    <property type="molecule type" value="Genomic_DNA"/>
</dbReference>
<gene>
    <name evidence="6 7" type="primary">rps20</name>
</gene>
<keyword evidence="2 6" id="KW-0699">rRNA-binding</keyword>
<evidence type="ECO:0000256" key="1">
    <source>
        <dbReference type="ARBA" id="ARBA00007634"/>
    </source>
</evidence>
<dbReference type="GeneID" id="25398259"/>
<keyword evidence="7" id="KW-0934">Plastid</keyword>
<dbReference type="GO" id="GO:0009507">
    <property type="term" value="C:chloroplast"/>
    <property type="evidence" value="ECO:0007669"/>
    <property type="project" value="UniProtKB-SubCell"/>
</dbReference>
<protein>
    <recommendedName>
        <fullName evidence="6">Small ribosomal subunit protein bS20c</fullName>
    </recommendedName>
</protein>
<accession>A0A0K2RW27</accession>
<dbReference type="Pfam" id="PF01649">
    <property type="entry name" value="Ribosomal_S20p"/>
    <property type="match status" value="1"/>
</dbReference>
<keyword evidence="3 6" id="KW-0694">RNA-binding</keyword>
<proteinExistence type="inferred from homology"/>
<dbReference type="SUPFAM" id="SSF46992">
    <property type="entry name" value="Ribosomal protein S20"/>
    <property type="match status" value="1"/>
</dbReference>
<geneLocation type="chloroplast" evidence="7"/>
<keyword evidence="4 6" id="KW-0689">Ribosomal protein</keyword>
<evidence type="ECO:0000256" key="5">
    <source>
        <dbReference type="ARBA" id="ARBA00023274"/>
    </source>
</evidence>
<evidence type="ECO:0000256" key="4">
    <source>
        <dbReference type="ARBA" id="ARBA00022980"/>
    </source>
</evidence>
<organism evidence="7">
    <name type="scientific">Triparma laevis</name>
    <dbReference type="NCBI Taxonomy" id="1534972"/>
    <lineage>
        <taxon>Eukaryota</taxon>
        <taxon>Sar</taxon>
        <taxon>Stramenopiles</taxon>
        <taxon>Ochrophyta</taxon>
        <taxon>Bolidophyceae</taxon>
        <taxon>Parmales</taxon>
        <taxon>Triparmaceae</taxon>
        <taxon>Triparma</taxon>
    </lineage>
</organism>
<dbReference type="PANTHER" id="PTHR33398">
    <property type="entry name" value="30S RIBOSOMAL PROTEIN S20"/>
    <property type="match status" value="1"/>
</dbReference>
<reference evidence="7" key="1">
    <citation type="journal article" date="2016" name="Curr. Genet.">
        <title>Sequencing and analysis of the complete organellar genomes of Parmales, a closely related group to Bacillariophyta (diatoms).</title>
        <authorList>
            <person name="Tajima N."/>
            <person name="Saitoh K."/>
            <person name="Sato S."/>
            <person name="Maruyama F."/>
            <person name="Ichinomiya M."/>
            <person name="Yoshikawa S."/>
            <person name="Kurokawa K."/>
            <person name="Ohta H."/>
            <person name="Tabata S."/>
            <person name="Kuwata A."/>
            <person name="Sato N."/>
        </authorList>
    </citation>
    <scope>NUCLEOTIDE SEQUENCE</scope>
</reference>
<dbReference type="PANTHER" id="PTHR33398:SF1">
    <property type="entry name" value="SMALL RIBOSOMAL SUBUNIT PROTEIN BS20C"/>
    <property type="match status" value="1"/>
</dbReference>
<comment type="function">
    <text evidence="6">Binds directly to 16S ribosomal RNA.</text>
</comment>
<dbReference type="RefSeq" id="YP_009163587.1">
    <property type="nucleotide sequence ID" value="NC_027746.1"/>
</dbReference>
<name>A0A0K2RW27_9STRA</name>
<keyword evidence="5 6" id="KW-0687">Ribonucleoprotein</keyword>
<dbReference type="InterPro" id="IPR002583">
    <property type="entry name" value="Ribosomal_bS20"/>
</dbReference>
<evidence type="ECO:0000256" key="2">
    <source>
        <dbReference type="ARBA" id="ARBA00022730"/>
    </source>
</evidence>
<dbReference type="InterPro" id="IPR036510">
    <property type="entry name" value="Ribosomal_bS20_sf"/>
</dbReference>
<evidence type="ECO:0000256" key="3">
    <source>
        <dbReference type="ARBA" id="ARBA00022884"/>
    </source>
</evidence>
<comment type="similarity">
    <text evidence="1 6">Belongs to the bacterial ribosomal protein bS20 family.</text>
</comment>
<dbReference type="HAMAP" id="MF_00500">
    <property type="entry name" value="Ribosomal_bS20"/>
    <property type="match status" value="1"/>
</dbReference>
<evidence type="ECO:0000313" key="7">
    <source>
        <dbReference type="EMBL" id="BAS19041.1"/>
    </source>
</evidence>
<dbReference type="NCBIfam" id="TIGR00029">
    <property type="entry name" value="S20"/>
    <property type="match status" value="1"/>
</dbReference>
<comment type="subcellular location">
    <subcellularLocation>
        <location evidence="6">Plastid</location>
        <location evidence="6">Chloroplast</location>
    </subcellularLocation>
</comment>
<dbReference type="AlphaFoldDB" id="A0A0K2RW27"/>
<dbReference type="Gene3D" id="1.20.58.110">
    <property type="entry name" value="Ribosomal protein S20"/>
    <property type="match status" value="1"/>
</dbReference>